<dbReference type="Gene3D" id="2.30.42.10">
    <property type="match status" value="2"/>
</dbReference>
<dbReference type="RefSeq" id="WP_119535225.1">
    <property type="nucleotide sequence ID" value="NZ_NRJF01000231.1"/>
</dbReference>
<keyword evidence="4" id="KW-0677">Repeat</keyword>
<dbReference type="AlphaFoldDB" id="A0A3A1Y585"/>
<evidence type="ECO:0000256" key="6">
    <source>
        <dbReference type="ARBA" id="ARBA00022825"/>
    </source>
</evidence>
<comment type="caution">
    <text evidence="11">The sequence shown here is derived from an EMBL/GenBank/DDBJ whole genome shotgun (WGS) entry which is preliminary data.</text>
</comment>
<dbReference type="InterPro" id="IPR001478">
    <property type="entry name" value="PDZ"/>
</dbReference>
<evidence type="ECO:0000256" key="4">
    <source>
        <dbReference type="ARBA" id="ARBA00022737"/>
    </source>
</evidence>
<feature type="active site" description="Charge relay system" evidence="7">
    <location>
        <position position="239"/>
    </location>
</feature>
<dbReference type="OrthoDB" id="9758917at2"/>
<dbReference type="Pfam" id="PF13365">
    <property type="entry name" value="Trypsin_2"/>
    <property type="match status" value="1"/>
</dbReference>
<dbReference type="PROSITE" id="PS50106">
    <property type="entry name" value="PDZ"/>
    <property type="match status" value="1"/>
</dbReference>
<dbReference type="SUPFAM" id="SSF50494">
    <property type="entry name" value="Trypsin-like serine proteases"/>
    <property type="match status" value="1"/>
</dbReference>
<dbReference type="Pfam" id="PF13180">
    <property type="entry name" value="PDZ_2"/>
    <property type="match status" value="2"/>
</dbReference>
<evidence type="ECO:0000256" key="3">
    <source>
        <dbReference type="ARBA" id="ARBA00022729"/>
    </source>
</evidence>
<keyword evidence="6" id="KW-0720">Serine protease</keyword>
<dbReference type="Gene3D" id="2.40.10.120">
    <property type="match status" value="1"/>
</dbReference>
<feature type="binding site" evidence="8">
    <location>
        <position position="165"/>
    </location>
    <ligand>
        <name>substrate</name>
    </ligand>
</feature>
<feature type="signal peptide" evidence="9">
    <location>
        <begin position="1"/>
        <end position="34"/>
    </location>
</feature>
<dbReference type="InterPro" id="IPR036034">
    <property type="entry name" value="PDZ_sf"/>
</dbReference>
<dbReference type="GO" id="GO:0004252">
    <property type="term" value="F:serine-type endopeptidase activity"/>
    <property type="evidence" value="ECO:0007669"/>
    <property type="project" value="InterPro"/>
</dbReference>
<dbReference type="SMART" id="SM00228">
    <property type="entry name" value="PDZ"/>
    <property type="match status" value="2"/>
</dbReference>
<feature type="active site" description="Charge relay system" evidence="7">
    <location>
        <position position="135"/>
    </location>
</feature>
<organism evidence="11 12">
    <name type="scientific">Psittacicella gerlachiana</name>
    <dbReference type="NCBI Taxonomy" id="2028574"/>
    <lineage>
        <taxon>Bacteria</taxon>
        <taxon>Pseudomonadati</taxon>
        <taxon>Pseudomonadota</taxon>
        <taxon>Gammaproteobacteria</taxon>
        <taxon>Pasteurellales</taxon>
        <taxon>Psittacicellaceae</taxon>
        <taxon>Psittacicella</taxon>
    </lineage>
</organism>
<dbReference type="Proteomes" id="UP000265964">
    <property type="component" value="Unassembled WGS sequence"/>
</dbReference>
<dbReference type="PRINTS" id="PR00834">
    <property type="entry name" value="PROTEASES2C"/>
</dbReference>
<dbReference type="GO" id="GO:0006508">
    <property type="term" value="P:proteolysis"/>
    <property type="evidence" value="ECO:0007669"/>
    <property type="project" value="UniProtKB-KW"/>
</dbReference>
<dbReference type="InterPro" id="IPR001940">
    <property type="entry name" value="Peptidase_S1C"/>
</dbReference>
<keyword evidence="3 9" id="KW-0732">Signal</keyword>
<sequence length="482" mass="51176">MNKNKGFIKTAIATSISLLTIGASTLAFAPQAYADTNTPVTVQNQAPSVSTKNSLAPMIKRVLPAVVSIDVKAVEKVQNNGVNPFDLFGDLLPKEFQDLLGGPRGQGQTTEQNVRQLGSGVIINAEKGYVVTNYHVIAGAKTIKVKLYDNRTYNATIVGTDPDTDLAVLKLEKFSNLQQVNLGDSSTAEIGDYVVAIGNPFGIGLTATQGIVSALNRSTSLNLYDNYIQTDASINSGNSGGALVDLNGNLIGINSAILSKSGGSVGIGFAIPSNIVKSISDQLIKNGKVSRGQIGIRGNDLNEALIEMNKIPVTEGAFINEVFPGTAADKAGLKAGDVIVKVNNTKIVDFNQLRSLISSQPVNTTFEVTYIRNGKTYTTKVVSDKSAVASNSKSDKAGDTITLLGTNFKNTDKGLAVDKVTNNSPFAVYGIKSGDILVAVQDHEVKTTEDLSKALENLKNNDLIVFKFQRDNRTIFITLGNN</sequence>
<dbReference type="PANTHER" id="PTHR22939">
    <property type="entry name" value="SERINE PROTEASE FAMILY S1C HTRA-RELATED"/>
    <property type="match status" value="1"/>
</dbReference>
<evidence type="ECO:0000256" key="1">
    <source>
        <dbReference type="ARBA" id="ARBA00010541"/>
    </source>
</evidence>
<feature type="binding site" evidence="8">
    <location>
        <begin position="237"/>
        <end position="239"/>
    </location>
    <ligand>
        <name>substrate</name>
    </ligand>
</feature>
<name>A0A3A1Y585_9GAMM</name>
<evidence type="ECO:0000313" key="12">
    <source>
        <dbReference type="Proteomes" id="UP000265964"/>
    </source>
</evidence>
<feature type="binding site" evidence="8">
    <location>
        <position position="135"/>
    </location>
    <ligand>
        <name>substrate</name>
    </ligand>
</feature>
<dbReference type="InterPro" id="IPR011782">
    <property type="entry name" value="Pept_S1C_Do"/>
</dbReference>
<dbReference type="EMBL" id="NRJF01000231">
    <property type="protein sequence ID" value="RIY32439.1"/>
    <property type="molecule type" value="Genomic_DNA"/>
</dbReference>
<gene>
    <name evidence="11" type="ORF">CKF59_06990</name>
</gene>
<dbReference type="InterPro" id="IPR009003">
    <property type="entry name" value="Peptidase_S1_PA"/>
</dbReference>
<evidence type="ECO:0000256" key="9">
    <source>
        <dbReference type="SAM" id="SignalP"/>
    </source>
</evidence>
<protein>
    <recommendedName>
        <fullName evidence="10">PDZ domain-containing protein</fullName>
    </recommendedName>
</protein>
<dbReference type="SUPFAM" id="SSF50156">
    <property type="entry name" value="PDZ domain-like"/>
    <property type="match status" value="2"/>
</dbReference>
<evidence type="ECO:0000256" key="5">
    <source>
        <dbReference type="ARBA" id="ARBA00022801"/>
    </source>
</evidence>
<evidence type="ECO:0000259" key="10">
    <source>
        <dbReference type="PROSITE" id="PS50106"/>
    </source>
</evidence>
<proteinExistence type="inferred from homology"/>
<comment type="similarity">
    <text evidence="1">Belongs to the peptidase S1C family.</text>
</comment>
<keyword evidence="12" id="KW-1185">Reference proteome</keyword>
<feature type="active site" description="Charge relay system" evidence="7">
    <location>
        <position position="165"/>
    </location>
</feature>
<reference evidence="11 12" key="1">
    <citation type="submission" date="2017-08" db="EMBL/GenBank/DDBJ databases">
        <title>Reclassification of Bisgaard taxon 37 and 44.</title>
        <authorList>
            <person name="Christensen H."/>
        </authorList>
    </citation>
    <scope>NUCLEOTIDE SEQUENCE [LARGE SCALE GENOMIC DNA]</scope>
    <source>
        <strain evidence="11 12">EEAB3T1</strain>
    </source>
</reference>
<evidence type="ECO:0000256" key="7">
    <source>
        <dbReference type="PIRSR" id="PIRSR611782-1"/>
    </source>
</evidence>
<evidence type="ECO:0000313" key="11">
    <source>
        <dbReference type="EMBL" id="RIY32439.1"/>
    </source>
</evidence>
<feature type="chain" id="PRO_5038699089" description="PDZ domain-containing protein" evidence="9">
    <location>
        <begin position="35"/>
        <end position="482"/>
    </location>
</feature>
<accession>A0A3A1Y585</accession>
<keyword evidence="2" id="KW-0645">Protease</keyword>
<evidence type="ECO:0000256" key="8">
    <source>
        <dbReference type="PIRSR" id="PIRSR611782-2"/>
    </source>
</evidence>
<keyword evidence="5" id="KW-0378">Hydrolase</keyword>
<dbReference type="PANTHER" id="PTHR22939:SF129">
    <property type="entry name" value="SERINE PROTEASE HTRA2, MITOCHONDRIAL"/>
    <property type="match status" value="1"/>
</dbReference>
<dbReference type="NCBIfam" id="TIGR02037">
    <property type="entry name" value="degP_htrA_DO"/>
    <property type="match status" value="1"/>
</dbReference>
<evidence type="ECO:0000256" key="2">
    <source>
        <dbReference type="ARBA" id="ARBA00022670"/>
    </source>
</evidence>
<feature type="domain" description="PDZ" evidence="10">
    <location>
        <begin position="283"/>
        <end position="372"/>
    </location>
</feature>